<reference evidence="1" key="1">
    <citation type="submission" date="2021-01" db="UniProtKB">
        <authorList>
            <consortium name="EnsemblMetazoa"/>
        </authorList>
    </citation>
    <scope>IDENTIFICATION</scope>
</reference>
<dbReference type="PANTHER" id="PTHR15827">
    <property type="entry name" value="CYCLIN-DEPENDENT KINASE 2-INTERACTING PROTEIN"/>
    <property type="match status" value="1"/>
</dbReference>
<dbReference type="GeneID" id="100122564"/>
<dbReference type="InParanoid" id="A0A7M7QFM7"/>
<evidence type="ECO:0000313" key="1">
    <source>
        <dbReference type="EnsemblMetazoa" id="XP_031786885"/>
    </source>
</evidence>
<dbReference type="OrthoDB" id="17066at2759"/>
<sequence>MSNAVCGMQNLMKESPRFSPVTLTVSPGAKVSQGTNLTGNPRLVRDIAAEIHSSIQQWNALHLNGVSLLKTITRLKVDQSYPEELKTPCEDLEKICDEADKIVANLELLAKQVKAVSCLHKTDNNLFSTWPVEKFVMTAETIYNAYRKEAAVKRIILENVAHNHEDSWKMLHLAAWVHQTQIADNINTKLESMLIETKLR</sequence>
<dbReference type="KEGG" id="nvi:100122564"/>
<dbReference type="EnsemblMetazoa" id="XM_031931025">
    <property type="protein sequence ID" value="XP_031786885"/>
    <property type="gene ID" value="LOC100122564"/>
</dbReference>
<accession>A0A7M7QFM7</accession>
<organism evidence="1 2">
    <name type="scientific">Nasonia vitripennis</name>
    <name type="common">Parasitic wasp</name>
    <dbReference type="NCBI Taxonomy" id="7425"/>
    <lineage>
        <taxon>Eukaryota</taxon>
        <taxon>Metazoa</taxon>
        <taxon>Ecdysozoa</taxon>
        <taxon>Arthropoda</taxon>
        <taxon>Hexapoda</taxon>
        <taxon>Insecta</taxon>
        <taxon>Pterygota</taxon>
        <taxon>Neoptera</taxon>
        <taxon>Endopterygota</taxon>
        <taxon>Hymenoptera</taxon>
        <taxon>Apocrita</taxon>
        <taxon>Proctotrupomorpha</taxon>
        <taxon>Chalcidoidea</taxon>
        <taxon>Pteromalidae</taxon>
        <taxon>Pteromalinae</taxon>
        <taxon>Nasonia</taxon>
    </lineage>
</organism>
<dbReference type="SMR" id="A0A7M7QFM7"/>
<evidence type="ECO:0008006" key="3">
    <source>
        <dbReference type="Google" id="ProtNLM"/>
    </source>
</evidence>
<dbReference type="AlphaFoldDB" id="A0A7M7QFM7"/>
<proteinExistence type="predicted"/>
<name>A0A7M7QFM7_NASVI</name>
<dbReference type="FunCoup" id="A0A7M7QFM7">
    <property type="interactions" value="2"/>
</dbReference>
<dbReference type="Proteomes" id="UP000002358">
    <property type="component" value="Chromosome 5"/>
</dbReference>
<keyword evidence="2" id="KW-1185">Reference proteome</keyword>
<protein>
    <recommendedName>
        <fullName evidence="3">Cyclin-dependent kinase 2-interacting protein</fullName>
    </recommendedName>
</protein>
<dbReference type="PANTHER" id="PTHR15827:SF2">
    <property type="entry name" value="CYCLIN-DEPENDENT KINASE 2-INTERACTING PROTEIN"/>
    <property type="match status" value="1"/>
</dbReference>
<evidence type="ECO:0000313" key="2">
    <source>
        <dbReference type="Proteomes" id="UP000002358"/>
    </source>
</evidence>
<dbReference type="RefSeq" id="XP_031786885.1">
    <property type="nucleotide sequence ID" value="XM_031931025.2"/>
</dbReference>